<feature type="region of interest" description="Disordered" evidence="1">
    <location>
        <begin position="326"/>
        <end position="348"/>
    </location>
</feature>
<dbReference type="AlphaFoldDB" id="A0A7J0DJZ0"/>
<proteinExistence type="predicted"/>
<keyword evidence="3" id="KW-1185">Reference proteome</keyword>
<sequence length="348" mass="39073">MSNRNDIRESFENSLPSWISEHLREKSYMADENSPAMENNSMTQDNLDRLRESYSFPAGKHCNKLPILIDTKEERTKKILDKIGPGDTSTFWLSSILERSASSSPLATPRCPLVEGAMMHLKKAWSSLRAMRPEAKKVKPNKVVSKEAMWPVAPEEDFSKKPGEVLGFRASVMVSAVVAKNLLARVILPTDKDRVDQLSLDQVVTKFLHILGQGIVLGSPLVVRSRDIGSEASFHVARAESAKIEMVQAQNWTIEMEGLLAEFGERDQNVARVMATLRDDREAIAEKLSKMEMVRRFDFCKRQLAHHHPNLGIDLGGMDMDCDLLEKEEAEENKEQGEGKGDTNLLSP</sequence>
<evidence type="ECO:0000256" key="1">
    <source>
        <dbReference type="SAM" id="MobiDB-lite"/>
    </source>
</evidence>
<accession>A0A7J0DJZ0</accession>
<name>A0A7J0DJZ0_9ERIC</name>
<evidence type="ECO:0000313" key="3">
    <source>
        <dbReference type="Proteomes" id="UP000585474"/>
    </source>
</evidence>
<dbReference type="Proteomes" id="UP000585474">
    <property type="component" value="Unassembled WGS sequence"/>
</dbReference>
<evidence type="ECO:0000313" key="2">
    <source>
        <dbReference type="EMBL" id="GFS36694.1"/>
    </source>
</evidence>
<protein>
    <submittedName>
        <fullName evidence="2">Uncharacterized protein</fullName>
    </submittedName>
</protein>
<gene>
    <name evidence="2" type="ORF">Acr_00g0047470</name>
</gene>
<comment type="caution">
    <text evidence="2">The sequence shown here is derived from an EMBL/GenBank/DDBJ whole genome shotgun (WGS) entry which is preliminary data.</text>
</comment>
<organism evidence="2 3">
    <name type="scientific">Actinidia rufa</name>
    <dbReference type="NCBI Taxonomy" id="165716"/>
    <lineage>
        <taxon>Eukaryota</taxon>
        <taxon>Viridiplantae</taxon>
        <taxon>Streptophyta</taxon>
        <taxon>Embryophyta</taxon>
        <taxon>Tracheophyta</taxon>
        <taxon>Spermatophyta</taxon>
        <taxon>Magnoliopsida</taxon>
        <taxon>eudicotyledons</taxon>
        <taxon>Gunneridae</taxon>
        <taxon>Pentapetalae</taxon>
        <taxon>asterids</taxon>
        <taxon>Ericales</taxon>
        <taxon>Actinidiaceae</taxon>
        <taxon>Actinidia</taxon>
    </lineage>
</organism>
<reference evidence="3" key="1">
    <citation type="submission" date="2019-07" db="EMBL/GenBank/DDBJ databases">
        <title>De Novo Assembly of kiwifruit Actinidia rufa.</title>
        <authorList>
            <person name="Sugita-Konishi S."/>
            <person name="Sato K."/>
            <person name="Mori E."/>
            <person name="Abe Y."/>
            <person name="Kisaki G."/>
            <person name="Hamano K."/>
            <person name="Suezawa K."/>
            <person name="Otani M."/>
            <person name="Fukuda T."/>
            <person name="Manabe T."/>
            <person name="Gomi K."/>
            <person name="Tabuchi M."/>
            <person name="Akimitsu K."/>
            <person name="Kataoka I."/>
        </authorList>
    </citation>
    <scope>NUCLEOTIDE SEQUENCE [LARGE SCALE GENOMIC DNA]</scope>
    <source>
        <strain evidence="3">cv. Fuchu</strain>
    </source>
</reference>
<dbReference type="EMBL" id="BJWL01000259">
    <property type="protein sequence ID" value="GFS36694.1"/>
    <property type="molecule type" value="Genomic_DNA"/>
</dbReference>